<gene>
    <name evidence="3" type="ORF">SAMN05216227_107011</name>
</gene>
<protein>
    <submittedName>
        <fullName evidence="3">IS66 C-terminal element</fullName>
    </submittedName>
</protein>
<feature type="non-terminal residue" evidence="3">
    <location>
        <position position="1"/>
    </location>
</feature>
<sequence length="148" mass="16228">RCILSSSSESPRLSCRENSTSAAPYFRGGLPLTTNRARLPAKAPLGEALKYIAKYWDGLCLFLTDGRIEMDSNAVERTSRPIALNRKNALFAGHDAGATNWGIIASLIETCKLNSVDPHAYLADTFTAMVAGHKQSQINDLLPWNYVK</sequence>
<dbReference type="Proteomes" id="UP000183002">
    <property type="component" value="Unassembled WGS sequence"/>
</dbReference>
<dbReference type="Pfam" id="PF13817">
    <property type="entry name" value="DDE_Tnp_IS66_C"/>
    <property type="match status" value="1"/>
</dbReference>
<evidence type="ECO:0000259" key="1">
    <source>
        <dbReference type="Pfam" id="PF03050"/>
    </source>
</evidence>
<accession>A0A1H8N4A9</accession>
<dbReference type="InterPro" id="IPR052344">
    <property type="entry name" value="Transposase-related"/>
</dbReference>
<dbReference type="InterPro" id="IPR004291">
    <property type="entry name" value="Transposase_IS66_central"/>
</dbReference>
<name>A0A1H8N4A9_9RHOB</name>
<feature type="domain" description="Transposase IS66 C-terminal" evidence="2">
    <location>
        <begin position="106"/>
        <end position="144"/>
    </location>
</feature>
<evidence type="ECO:0000313" key="3">
    <source>
        <dbReference type="EMBL" id="SEO24491.1"/>
    </source>
</evidence>
<dbReference type="EMBL" id="FOCO01000070">
    <property type="protein sequence ID" value="SEO24491.1"/>
    <property type="molecule type" value="Genomic_DNA"/>
</dbReference>
<evidence type="ECO:0000259" key="2">
    <source>
        <dbReference type="Pfam" id="PF13817"/>
    </source>
</evidence>
<proteinExistence type="predicted"/>
<dbReference type="PANTHER" id="PTHR33678">
    <property type="entry name" value="BLL1576 PROTEIN"/>
    <property type="match status" value="1"/>
</dbReference>
<keyword evidence="4" id="KW-1185">Reference proteome</keyword>
<evidence type="ECO:0000313" key="4">
    <source>
        <dbReference type="Proteomes" id="UP000183002"/>
    </source>
</evidence>
<dbReference type="PANTHER" id="PTHR33678:SF1">
    <property type="entry name" value="BLL1576 PROTEIN"/>
    <property type="match status" value="1"/>
</dbReference>
<feature type="domain" description="Transposase IS66 central" evidence="1">
    <location>
        <begin position="33"/>
        <end position="99"/>
    </location>
</feature>
<dbReference type="Pfam" id="PF03050">
    <property type="entry name" value="DDE_Tnp_IS66"/>
    <property type="match status" value="1"/>
</dbReference>
<dbReference type="InterPro" id="IPR039552">
    <property type="entry name" value="IS66_C"/>
</dbReference>
<organism evidence="3 4">
    <name type="scientific">Pseudorhodobacter antarcticus</name>
    <dbReference type="NCBI Taxonomy" id="1077947"/>
    <lineage>
        <taxon>Bacteria</taxon>
        <taxon>Pseudomonadati</taxon>
        <taxon>Pseudomonadota</taxon>
        <taxon>Alphaproteobacteria</taxon>
        <taxon>Rhodobacterales</taxon>
        <taxon>Paracoccaceae</taxon>
        <taxon>Pseudorhodobacter</taxon>
    </lineage>
</organism>
<dbReference type="RefSeq" id="WP_244888702.1">
    <property type="nucleotide sequence ID" value="NZ_FOCO01000070.1"/>
</dbReference>
<reference evidence="3 4" key="1">
    <citation type="submission" date="2016-10" db="EMBL/GenBank/DDBJ databases">
        <authorList>
            <person name="de Groot N.N."/>
        </authorList>
    </citation>
    <scope>NUCLEOTIDE SEQUENCE [LARGE SCALE GENOMIC DNA]</scope>
    <source>
        <strain evidence="3 4">CGMCC 1.10836</strain>
    </source>
</reference>
<dbReference type="AlphaFoldDB" id="A0A1H8N4A9"/>